<dbReference type="EMBL" id="LT607410">
    <property type="protein sequence ID" value="SCE69811.1"/>
    <property type="molecule type" value="Genomic_DNA"/>
</dbReference>
<feature type="signal peptide" evidence="1">
    <location>
        <begin position="1"/>
        <end position="28"/>
    </location>
</feature>
<accession>A0A1C4UDT8</accession>
<proteinExistence type="predicted"/>
<dbReference type="EMBL" id="JACCCQ010000001">
    <property type="protein sequence ID" value="NYF56328.1"/>
    <property type="molecule type" value="Genomic_DNA"/>
</dbReference>
<keyword evidence="5" id="KW-1185">Reference proteome</keyword>
<evidence type="ECO:0000313" key="5">
    <source>
        <dbReference type="Proteomes" id="UP000631553"/>
    </source>
</evidence>
<dbReference type="Proteomes" id="UP000631553">
    <property type="component" value="Unassembled WGS sequence"/>
</dbReference>
<keyword evidence="1" id="KW-0732">Signal</keyword>
<reference evidence="3 4" key="1">
    <citation type="submission" date="2016-06" db="EMBL/GenBank/DDBJ databases">
        <authorList>
            <person name="Kjaerup R.B."/>
            <person name="Dalgaard T.S."/>
            <person name="Juul-Madsen H.R."/>
        </authorList>
    </citation>
    <scope>NUCLEOTIDE SEQUENCE [LARGE SCALE GENOMIC DNA]</scope>
    <source>
        <strain evidence="3 4">DSM 43821</strain>
    </source>
</reference>
<sequence length="141" mass="15424">MKFTMRKALGVAAAVTALTVALPSPAMASDSYHVMNTGDAFGGGIFDYSGEAYFTEHGDILKICDTDADGYAVKMFVSLDDAYGAPLYEFSRGGEGNCATHQASEGGAYNLPENRYIGFLFCRWKDGHDSECRAFRFYNDY</sequence>
<protein>
    <submittedName>
        <fullName evidence="3">Uncharacterized protein</fullName>
    </submittedName>
</protein>
<dbReference type="AlphaFoldDB" id="A0A1C4UDT8"/>
<dbReference type="Proteomes" id="UP000198228">
    <property type="component" value="Chromosome I"/>
</dbReference>
<organism evidence="3 4">
    <name type="scientific">Micromonospora purpureochromogenes</name>
    <dbReference type="NCBI Taxonomy" id="47872"/>
    <lineage>
        <taxon>Bacteria</taxon>
        <taxon>Bacillati</taxon>
        <taxon>Actinomycetota</taxon>
        <taxon>Actinomycetes</taxon>
        <taxon>Micromonosporales</taxon>
        <taxon>Micromonosporaceae</taxon>
        <taxon>Micromonospora</taxon>
    </lineage>
</organism>
<reference evidence="2 5" key="2">
    <citation type="submission" date="2020-07" db="EMBL/GenBank/DDBJ databases">
        <title>Sequencing the genomes of 1000 actinobacteria strains.</title>
        <authorList>
            <person name="Klenk H.-P."/>
        </authorList>
    </citation>
    <scope>NUCLEOTIDE SEQUENCE [LARGE SCALE GENOMIC DNA]</scope>
    <source>
        <strain evidence="2 5">DSM 43814</strain>
    </source>
</reference>
<evidence type="ECO:0000313" key="2">
    <source>
        <dbReference type="EMBL" id="NYF56328.1"/>
    </source>
</evidence>
<dbReference type="RefSeq" id="WP_088959423.1">
    <property type="nucleotide sequence ID" value="NZ_JACCCQ010000001.1"/>
</dbReference>
<feature type="chain" id="PRO_5008704803" evidence="1">
    <location>
        <begin position="29"/>
        <end position="141"/>
    </location>
</feature>
<evidence type="ECO:0000313" key="3">
    <source>
        <dbReference type="EMBL" id="SCE69811.1"/>
    </source>
</evidence>
<name>A0A1C4UDT8_9ACTN</name>
<evidence type="ECO:0000256" key="1">
    <source>
        <dbReference type="SAM" id="SignalP"/>
    </source>
</evidence>
<evidence type="ECO:0000313" key="4">
    <source>
        <dbReference type="Proteomes" id="UP000198228"/>
    </source>
</evidence>
<gene>
    <name evidence="3" type="ORF">GA0074696_0297</name>
    <name evidence="2" type="ORF">HDA35_002159</name>
</gene>